<dbReference type="AlphaFoldDB" id="A0A150M217"/>
<organism evidence="1 2">
    <name type="scientific">Caldibacillus debilis</name>
    <dbReference type="NCBI Taxonomy" id="301148"/>
    <lineage>
        <taxon>Bacteria</taxon>
        <taxon>Bacillati</taxon>
        <taxon>Bacillota</taxon>
        <taxon>Bacilli</taxon>
        <taxon>Bacillales</taxon>
        <taxon>Bacillaceae</taxon>
        <taxon>Caldibacillus</taxon>
    </lineage>
</organism>
<dbReference type="Proteomes" id="UP000075683">
    <property type="component" value="Unassembled WGS sequence"/>
</dbReference>
<protein>
    <submittedName>
        <fullName evidence="1">Uncharacterized protein</fullName>
    </submittedName>
</protein>
<evidence type="ECO:0000313" key="2">
    <source>
        <dbReference type="Proteomes" id="UP000075683"/>
    </source>
</evidence>
<comment type="caution">
    <text evidence="1">The sequence shown here is derived from an EMBL/GenBank/DDBJ whole genome shotgun (WGS) entry which is preliminary data.</text>
</comment>
<gene>
    <name evidence="1" type="ORF">B4135_2248</name>
</gene>
<dbReference type="EMBL" id="LQYT01000049">
    <property type="protein sequence ID" value="KYD18630.1"/>
    <property type="molecule type" value="Genomic_DNA"/>
</dbReference>
<sequence>MRERSIREPPAKEMGMSLRKNRTFQTGTDRLRVRRLRILEKGSLTFPCPSPFCSPAETPVGLPGRRSFPEGRWAVSGRRPLQPPKYAALICSLL</sequence>
<proteinExistence type="predicted"/>
<reference evidence="1 2" key="1">
    <citation type="submission" date="2016-01" db="EMBL/GenBank/DDBJ databases">
        <title>Draft Genome Sequences of Seven Thermophilic Sporeformers Isolated from Foods.</title>
        <authorList>
            <person name="Berendsen E.M."/>
            <person name="Wells-Bennik M.H."/>
            <person name="Krawcyk A.O."/>
            <person name="De Jong A."/>
            <person name="Holsappel S."/>
            <person name="Eijlander R.T."/>
            <person name="Kuipers O.P."/>
        </authorList>
    </citation>
    <scope>NUCLEOTIDE SEQUENCE [LARGE SCALE GENOMIC DNA]</scope>
    <source>
        <strain evidence="1 2">B4135</strain>
    </source>
</reference>
<accession>A0A150M217</accession>
<evidence type="ECO:0000313" key="1">
    <source>
        <dbReference type="EMBL" id="KYD18630.1"/>
    </source>
</evidence>
<name>A0A150M217_9BACI</name>